<keyword evidence="6 10" id="KW-0479">Metal-binding</keyword>
<dbReference type="PANTHER" id="PTHR18952">
    <property type="entry name" value="CARBONIC ANHYDRASE"/>
    <property type="match status" value="1"/>
</dbReference>
<gene>
    <name evidence="12" type="primary">cah</name>
    <name evidence="12" type="ORF">AMOL_1039</name>
    <name evidence="13" type="ORF">CPU12_00315</name>
</gene>
<keyword evidence="7 10" id="KW-0862">Zinc</keyword>
<evidence type="ECO:0000256" key="6">
    <source>
        <dbReference type="ARBA" id="ARBA00022723"/>
    </source>
</evidence>
<dbReference type="CDD" id="cd03124">
    <property type="entry name" value="alpha_CA_prokaryotic_like"/>
    <property type="match status" value="1"/>
</dbReference>
<dbReference type="SMART" id="SM01057">
    <property type="entry name" value="Carb_anhydrase"/>
    <property type="match status" value="1"/>
</dbReference>
<dbReference type="InterPro" id="IPR018338">
    <property type="entry name" value="Carbonic_anhydrase_a-class_CS"/>
</dbReference>
<evidence type="ECO:0000256" key="4">
    <source>
        <dbReference type="ARBA" id="ARBA00012925"/>
    </source>
</evidence>
<reference evidence="13 14" key="1">
    <citation type="submission" date="2017-09" db="EMBL/GenBank/DDBJ databases">
        <title>Arcobacter canalis sp. nov., a new species isolated from a water canal contaminated with urban sewage.</title>
        <authorList>
            <person name="Perez-Cataluna A."/>
            <person name="Salas-Masso N."/>
            <person name="Figueras M.J."/>
        </authorList>
    </citation>
    <scope>NUCLEOTIDE SEQUENCE [LARGE SCALE GENOMIC DNA]</scope>
    <source>
        <strain evidence="13 14">F98-3</strain>
    </source>
</reference>
<dbReference type="InterPro" id="IPR036398">
    <property type="entry name" value="CA_dom_sf"/>
</dbReference>
<dbReference type="EC" id="4.2.1.1" evidence="4 10"/>
<evidence type="ECO:0000259" key="11">
    <source>
        <dbReference type="PROSITE" id="PS51144"/>
    </source>
</evidence>
<dbReference type="GO" id="GO:0008270">
    <property type="term" value="F:zinc ion binding"/>
    <property type="evidence" value="ECO:0007669"/>
    <property type="project" value="UniProtKB-UniRule"/>
</dbReference>
<sequence>MKKTMIYICIVAVIALLLSNSDKKHEKLAHWGYAGKEAPINWANLDARYNMCKDGKHQSPINITREDIIDSNLGDVTYYDDSIASNFENNGHTLKVNFKSGNMIEYASKEYALLQMHFHTPSENQINGKSFPMEAHFVHKDSKGNLLVIAVMFEITDDSNVIISKLLKNLPSKVGDKKDLKADIYGYDILPEDRDFYSFDGSLTTPPCSEGVKWIVLKNPVNISVSQLEKFKNIMQENNRPIQEQNNRYILE</sequence>
<dbReference type="PANTHER" id="PTHR18952:SF265">
    <property type="entry name" value="CARBONIC ANHYDRASE"/>
    <property type="match status" value="1"/>
</dbReference>
<dbReference type="AlphaFoldDB" id="A0A2G1DLB7"/>
<comment type="similarity">
    <text evidence="3 10">Belongs to the alpha-carbonic anhydrase family.</text>
</comment>
<dbReference type="GO" id="GO:0004089">
    <property type="term" value="F:carbonate dehydratase activity"/>
    <property type="evidence" value="ECO:0007669"/>
    <property type="project" value="UniProtKB-UniRule"/>
</dbReference>
<comment type="catalytic activity">
    <reaction evidence="9 10">
        <text>hydrogencarbonate + H(+) = CO2 + H2O</text>
        <dbReference type="Rhea" id="RHEA:10748"/>
        <dbReference type="ChEBI" id="CHEBI:15377"/>
        <dbReference type="ChEBI" id="CHEBI:15378"/>
        <dbReference type="ChEBI" id="CHEBI:16526"/>
        <dbReference type="ChEBI" id="CHEBI:17544"/>
        <dbReference type="EC" id="4.2.1.1"/>
    </reaction>
</comment>
<dbReference type="PROSITE" id="PS51144">
    <property type="entry name" value="ALPHA_CA_2"/>
    <property type="match status" value="1"/>
</dbReference>
<evidence type="ECO:0000313" key="13">
    <source>
        <dbReference type="EMBL" id="PHO19260.1"/>
    </source>
</evidence>
<evidence type="ECO:0000256" key="2">
    <source>
        <dbReference type="ARBA" id="ARBA00002904"/>
    </source>
</evidence>
<protein>
    <recommendedName>
        <fullName evidence="5 10">Carbonic anhydrase</fullName>
        <ecNumber evidence="4 10">4.2.1.1</ecNumber>
    </recommendedName>
</protein>
<evidence type="ECO:0000256" key="7">
    <source>
        <dbReference type="ARBA" id="ARBA00022833"/>
    </source>
</evidence>
<dbReference type="InterPro" id="IPR001148">
    <property type="entry name" value="CA_dom"/>
</dbReference>
<keyword evidence="14" id="KW-1185">Reference proteome</keyword>
<comment type="cofactor">
    <cofactor evidence="1 10">
        <name>Zn(2+)</name>
        <dbReference type="ChEBI" id="CHEBI:29105"/>
    </cofactor>
</comment>
<keyword evidence="8 10" id="KW-0456">Lyase</keyword>
<name>A0A2G1DLB7_9BACT</name>
<dbReference type="KEGG" id="amol:AMOL_1039"/>
<dbReference type="Proteomes" id="UP000262712">
    <property type="component" value="Chromosome"/>
</dbReference>
<dbReference type="Proteomes" id="UP000221222">
    <property type="component" value="Unassembled WGS sequence"/>
</dbReference>
<dbReference type="Gene3D" id="3.10.200.10">
    <property type="entry name" value="Alpha carbonic anhydrase"/>
    <property type="match status" value="1"/>
</dbReference>
<evidence type="ECO:0000256" key="10">
    <source>
        <dbReference type="RuleBase" id="RU367011"/>
    </source>
</evidence>
<dbReference type="InterPro" id="IPR041891">
    <property type="entry name" value="Alpha_CA_prokaryot-like"/>
</dbReference>
<proteinExistence type="inferred from homology"/>
<comment type="function">
    <text evidence="2 10">Reversible hydration of carbon dioxide.</text>
</comment>
<dbReference type="SUPFAM" id="SSF51069">
    <property type="entry name" value="Carbonic anhydrase"/>
    <property type="match status" value="1"/>
</dbReference>
<evidence type="ECO:0000313" key="14">
    <source>
        <dbReference type="Proteomes" id="UP000221222"/>
    </source>
</evidence>
<dbReference type="EMBL" id="CP032098">
    <property type="protein sequence ID" value="AXX92028.1"/>
    <property type="molecule type" value="Genomic_DNA"/>
</dbReference>
<reference evidence="12 15" key="2">
    <citation type="submission" date="2018-08" db="EMBL/GenBank/DDBJ databases">
        <title>Complete genome of the Arcobacter molluscorum type strain LMG 25693.</title>
        <authorList>
            <person name="Miller W.G."/>
            <person name="Yee E."/>
            <person name="Bono J.L."/>
        </authorList>
    </citation>
    <scope>NUCLEOTIDE SEQUENCE [LARGE SCALE GENOMIC DNA]</scope>
    <source>
        <strain evidence="12 15">CECT 7696</strain>
    </source>
</reference>
<accession>A0A2G1DLB7</accession>
<evidence type="ECO:0000256" key="5">
    <source>
        <dbReference type="ARBA" id="ARBA00014628"/>
    </source>
</evidence>
<evidence type="ECO:0000313" key="12">
    <source>
        <dbReference type="EMBL" id="AXX92028.1"/>
    </source>
</evidence>
<evidence type="ECO:0000256" key="1">
    <source>
        <dbReference type="ARBA" id="ARBA00001947"/>
    </source>
</evidence>
<dbReference type="Pfam" id="PF00194">
    <property type="entry name" value="Carb_anhydrase"/>
    <property type="match status" value="1"/>
</dbReference>
<evidence type="ECO:0000256" key="3">
    <source>
        <dbReference type="ARBA" id="ARBA00010718"/>
    </source>
</evidence>
<dbReference type="InterPro" id="IPR023561">
    <property type="entry name" value="Carbonic_anhydrase_a-class"/>
</dbReference>
<organism evidence="13 14">
    <name type="scientific">Malaciobacter molluscorum LMG 25693</name>
    <dbReference type="NCBI Taxonomy" id="870501"/>
    <lineage>
        <taxon>Bacteria</taxon>
        <taxon>Pseudomonadati</taxon>
        <taxon>Campylobacterota</taxon>
        <taxon>Epsilonproteobacteria</taxon>
        <taxon>Campylobacterales</taxon>
        <taxon>Arcobacteraceae</taxon>
        <taxon>Malaciobacter</taxon>
    </lineage>
</organism>
<evidence type="ECO:0000313" key="15">
    <source>
        <dbReference type="Proteomes" id="UP000262712"/>
    </source>
</evidence>
<evidence type="ECO:0000256" key="9">
    <source>
        <dbReference type="ARBA" id="ARBA00048348"/>
    </source>
</evidence>
<dbReference type="RefSeq" id="WP_099341077.1">
    <property type="nucleotide sequence ID" value="NZ_CP032098.1"/>
</dbReference>
<evidence type="ECO:0000256" key="8">
    <source>
        <dbReference type="ARBA" id="ARBA00023239"/>
    </source>
</evidence>
<dbReference type="PROSITE" id="PS00162">
    <property type="entry name" value="ALPHA_CA_1"/>
    <property type="match status" value="1"/>
</dbReference>
<dbReference type="EMBL" id="NXFY01000001">
    <property type="protein sequence ID" value="PHO19260.1"/>
    <property type="molecule type" value="Genomic_DNA"/>
</dbReference>
<feature type="domain" description="Alpha-carbonic anhydrase" evidence="11">
    <location>
        <begin position="29"/>
        <end position="252"/>
    </location>
</feature>